<sequence>MTAGRLRATTFLNFRDHLFGADSAHGYRWIDLRAFVFPDGPADQLLVGLLAATDYRDDYVGGGVDPAGRVHGPYHLAAITPAAFAIVDTATADAIVDRWLHLHGPIPPGLAAEIDTTVYRILHRADTIHVLEDPGAHARHDYGWIHTEFHELVAIGPGPGEVTLIVLADD</sequence>
<reference evidence="1 2" key="1">
    <citation type="submission" date="2024-10" db="EMBL/GenBank/DDBJ databases">
        <title>The Natural Products Discovery Center: Release of the First 8490 Sequenced Strains for Exploring Actinobacteria Biosynthetic Diversity.</title>
        <authorList>
            <person name="Kalkreuter E."/>
            <person name="Kautsar S.A."/>
            <person name="Yang D."/>
            <person name="Bader C.D."/>
            <person name="Teijaro C.N."/>
            <person name="Fluegel L."/>
            <person name="Davis C.M."/>
            <person name="Simpson J.R."/>
            <person name="Lauterbach L."/>
            <person name="Steele A.D."/>
            <person name="Gui C."/>
            <person name="Meng S."/>
            <person name="Li G."/>
            <person name="Viehrig K."/>
            <person name="Ye F."/>
            <person name="Su P."/>
            <person name="Kiefer A.F."/>
            <person name="Nichols A."/>
            <person name="Cepeda A.J."/>
            <person name="Yan W."/>
            <person name="Fan B."/>
            <person name="Jiang Y."/>
            <person name="Adhikari A."/>
            <person name="Zheng C.-J."/>
            <person name="Schuster L."/>
            <person name="Cowan T.M."/>
            <person name="Smanski M.J."/>
            <person name="Chevrette M.G."/>
            <person name="De Carvalho L.P.S."/>
            <person name="Shen B."/>
        </authorList>
    </citation>
    <scope>NUCLEOTIDE SEQUENCE [LARGE SCALE GENOMIC DNA]</scope>
    <source>
        <strain evidence="1 2">NPDC004045</strain>
    </source>
</reference>
<dbReference type="RefSeq" id="WP_387700964.1">
    <property type="nucleotide sequence ID" value="NZ_JBIAMX010000009.1"/>
</dbReference>
<accession>A0ABW6PQ73</accession>
<name>A0ABW6PQ73_9NOCA</name>
<evidence type="ECO:0000313" key="1">
    <source>
        <dbReference type="EMBL" id="MFF0544395.1"/>
    </source>
</evidence>
<evidence type="ECO:0000313" key="2">
    <source>
        <dbReference type="Proteomes" id="UP001601444"/>
    </source>
</evidence>
<comment type="caution">
    <text evidence="1">The sequence shown here is derived from an EMBL/GenBank/DDBJ whole genome shotgun (WGS) entry which is preliminary data.</text>
</comment>
<dbReference type="Proteomes" id="UP001601444">
    <property type="component" value="Unassembled WGS sequence"/>
</dbReference>
<protein>
    <submittedName>
        <fullName evidence="1">Uncharacterized protein</fullName>
    </submittedName>
</protein>
<organism evidence="1 2">
    <name type="scientific">Nocardia thailandica</name>
    <dbReference type="NCBI Taxonomy" id="257275"/>
    <lineage>
        <taxon>Bacteria</taxon>
        <taxon>Bacillati</taxon>
        <taxon>Actinomycetota</taxon>
        <taxon>Actinomycetes</taxon>
        <taxon>Mycobacteriales</taxon>
        <taxon>Nocardiaceae</taxon>
        <taxon>Nocardia</taxon>
    </lineage>
</organism>
<gene>
    <name evidence="1" type="ORF">ACFYTF_16310</name>
</gene>
<dbReference type="EMBL" id="JBIAMX010000009">
    <property type="protein sequence ID" value="MFF0544395.1"/>
    <property type="molecule type" value="Genomic_DNA"/>
</dbReference>
<keyword evidence="2" id="KW-1185">Reference proteome</keyword>
<proteinExistence type="predicted"/>